<dbReference type="Gene3D" id="2.70.98.20">
    <property type="entry name" value="Copper amine oxidase, catalytic domain"/>
    <property type="match status" value="1"/>
</dbReference>
<dbReference type="GO" id="GO:0005886">
    <property type="term" value="C:plasma membrane"/>
    <property type="evidence" value="ECO:0007669"/>
    <property type="project" value="TreeGrafter"/>
</dbReference>
<gene>
    <name evidence="5" type="primary">AOC1_8</name>
    <name evidence="5" type="ORF">OS493_014126</name>
</gene>
<keyword evidence="3 5" id="KW-0560">Oxidoreductase</keyword>
<dbReference type="GO" id="GO:0009308">
    <property type="term" value="P:amine metabolic process"/>
    <property type="evidence" value="ECO:0007669"/>
    <property type="project" value="UniProtKB-UniRule"/>
</dbReference>
<accession>A0A9W9ZEC1</accession>
<dbReference type="AlphaFoldDB" id="A0A9W9ZEC1"/>
<feature type="domain" description="Copper amine oxidase catalytic" evidence="4">
    <location>
        <begin position="5"/>
        <end position="415"/>
    </location>
</feature>
<dbReference type="PANTHER" id="PTHR10638:SF20">
    <property type="entry name" value="AMINE OXIDASE"/>
    <property type="match status" value="1"/>
</dbReference>
<dbReference type="PRINTS" id="PR00766">
    <property type="entry name" value="CUDAOXIDASE"/>
</dbReference>
<dbReference type="InterPro" id="IPR036460">
    <property type="entry name" value="Cu_amine_oxidase_C_sf"/>
</dbReference>
<dbReference type="InterPro" id="IPR000269">
    <property type="entry name" value="Cu_amine_oxidase"/>
</dbReference>
<dbReference type="PANTHER" id="PTHR10638">
    <property type="entry name" value="COPPER AMINE OXIDASE"/>
    <property type="match status" value="1"/>
</dbReference>
<dbReference type="Pfam" id="PF01179">
    <property type="entry name" value="Cu_amine_oxid"/>
    <property type="match status" value="1"/>
</dbReference>
<keyword evidence="6" id="KW-1185">Reference proteome</keyword>
<protein>
    <recommendedName>
        <fullName evidence="3">Amine oxidase</fullName>
        <ecNumber evidence="3">1.4.3.-</ecNumber>
    </recommendedName>
</protein>
<dbReference type="PROSITE" id="PS01164">
    <property type="entry name" value="COPPER_AMINE_OXID_1"/>
    <property type="match status" value="1"/>
</dbReference>
<feature type="active site" description="Schiff-base intermediate with substrate; via topaquinone" evidence="1">
    <location>
        <position position="165"/>
    </location>
</feature>
<keyword evidence="3" id="KW-0186">Copper</keyword>
<dbReference type="PROSITE" id="PS01165">
    <property type="entry name" value="COPPER_AMINE_OXID_2"/>
    <property type="match status" value="1"/>
</dbReference>
<dbReference type="InterPro" id="IPR049947">
    <property type="entry name" value="Cu_Am_Ox_Cu-bd"/>
</dbReference>
<dbReference type="EMBL" id="MU826356">
    <property type="protein sequence ID" value="KAJ7379720.1"/>
    <property type="molecule type" value="Genomic_DNA"/>
</dbReference>
<feature type="active site" description="Proton acceptor" evidence="1">
    <location>
        <position position="77"/>
    </location>
</feature>
<evidence type="ECO:0000256" key="3">
    <source>
        <dbReference type="RuleBase" id="RU000672"/>
    </source>
</evidence>
<dbReference type="GO" id="GO:0005507">
    <property type="term" value="F:copper ion binding"/>
    <property type="evidence" value="ECO:0007669"/>
    <property type="project" value="InterPro"/>
</dbReference>
<comment type="similarity">
    <text evidence="3">Belongs to the copper/topaquinone oxidase family.</text>
</comment>
<keyword evidence="3" id="KW-0479">Metal-binding</keyword>
<dbReference type="EC" id="1.4.3.-" evidence="3"/>
<comment type="PTM">
    <text evidence="2 3">Topaquinone (TPQ) is generated by copper-dependent autoxidation of a specific tyrosyl residue.</text>
</comment>
<dbReference type="OrthoDB" id="5379943at2759"/>
<dbReference type="Proteomes" id="UP001163046">
    <property type="component" value="Unassembled WGS sequence"/>
</dbReference>
<evidence type="ECO:0000256" key="1">
    <source>
        <dbReference type="PIRSR" id="PIRSR600269-50"/>
    </source>
</evidence>
<keyword evidence="1 3" id="KW-0801">TPQ</keyword>
<dbReference type="FunFam" id="2.70.98.20:FF:000002">
    <property type="entry name" value="Amine oxidase"/>
    <property type="match status" value="1"/>
</dbReference>
<dbReference type="InterPro" id="IPR049948">
    <property type="entry name" value="Cu_Am_ox_TPQ-bd"/>
</dbReference>
<evidence type="ECO:0000259" key="4">
    <source>
        <dbReference type="Pfam" id="PF01179"/>
    </source>
</evidence>
<dbReference type="GO" id="GO:0008131">
    <property type="term" value="F:primary methylamine oxidase activity"/>
    <property type="evidence" value="ECO:0007669"/>
    <property type="project" value="InterPro"/>
</dbReference>
<feature type="modified residue" description="2',4',5'-topaquinone" evidence="2">
    <location>
        <position position="165"/>
    </location>
</feature>
<comment type="caution">
    <text evidence="5">The sequence shown here is derived from an EMBL/GenBank/DDBJ whole genome shotgun (WGS) entry which is preliminary data.</text>
</comment>
<organism evidence="5 6">
    <name type="scientific">Desmophyllum pertusum</name>
    <dbReference type="NCBI Taxonomy" id="174260"/>
    <lineage>
        <taxon>Eukaryota</taxon>
        <taxon>Metazoa</taxon>
        <taxon>Cnidaria</taxon>
        <taxon>Anthozoa</taxon>
        <taxon>Hexacorallia</taxon>
        <taxon>Scleractinia</taxon>
        <taxon>Caryophylliina</taxon>
        <taxon>Caryophylliidae</taxon>
        <taxon>Desmophyllum</taxon>
    </lineage>
</organism>
<evidence type="ECO:0000313" key="6">
    <source>
        <dbReference type="Proteomes" id="UP001163046"/>
    </source>
</evidence>
<dbReference type="InterPro" id="IPR015798">
    <property type="entry name" value="Cu_amine_oxidase_C"/>
</dbReference>
<reference evidence="5" key="1">
    <citation type="submission" date="2023-01" db="EMBL/GenBank/DDBJ databases">
        <title>Genome assembly of the deep-sea coral Lophelia pertusa.</title>
        <authorList>
            <person name="Herrera S."/>
            <person name="Cordes E."/>
        </authorList>
    </citation>
    <scope>NUCLEOTIDE SEQUENCE</scope>
    <source>
        <strain evidence="5">USNM1676648</strain>
        <tissue evidence="5">Polyp</tissue>
    </source>
</reference>
<evidence type="ECO:0000256" key="2">
    <source>
        <dbReference type="PIRSR" id="PIRSR600269-51"/>
    </source>
</evidence>
<name>A0A9W9ZEC1_9CNID</name>
<evidence type="ECO:0000313" key="5">
    <source>
        <dbReference type="EMBL" id="KAJ7379720.1"/>
    </source>
</evidence>
<dbReference type="SUPFAM" id="SSF49998">
    <property type="entry name" value="Amine oxidase catalytic domain"/>
    <property type="match status" value="1"/>
</dbReference>
<comment type="cofactor">
    <cofactor evidence="3">
        <name>Cu cation</name>
        <dbReference type="ChEBI" id="CHEBI:23378"/>
    </cofactor>
    <text evidence="3">Contains 1 topaquinone per subunit.</text>
</comment>
<dbReference type="GO" id="GO:0048038">
    <property type="term" value="F:quinone binding"/>
    <property type="evidence" value="ECO:0007669"/>
    <property type="project" value="InterPro"/>
</dbReference>
<sequence>MRGPKQYEPDGKRYTVNGRHVSYMSWSFDFRVDSNSGMQVYDIKFNGERIVYELSLQEAAATYAGYYPKPSWDNFLDGSWGMGKSSYEMVRGVDCPDTATCFDLVHMVGVGKPQTFRNAVCVFELNAGIPLRRHYDNNFVNGYKFYGGMANQVLILRTVATVYNYDYVFDFIFYQNGVIEVKMSASGYVHGAFYDSNTDPYAYPLHDHFTSCTHDHLINYKVDFDVGGRKNSYETIEIGIENITERWFPGPSRRRVQKVLKRSVKKSELEAAYKFNFDKPMYLNFFNDAKKNRMGVKKGYRIQLGSMLKQLYPEDWIITPIFSWTLYQMAVTKYKANETQSSSIYNQMSPTVPQLDFRDYLMDDDSILNEDLVAWVTIGAMHVPHTEDLPTQPQSQNSANFFIRPFNYFDQDPSIGSTNAILITPTGDPYTFTGQKVERYGTPVGPQCVPKDQKTDFKGCLWIVHDSAAACSKRSVCHF</sequence>
<proteinExistence type="inferred from homology"/>